<dbReference type="Pfam" id="PF04173">
    <property type="entry name" value="DoxD"/>
    <property type="match status" value="1"/>
</dbReference>
<dbReference type="InterPro" id="IPR007301">
    <property type="entry name" value="DoxD"/>
</dbReference>
<keyword evidence="1" id="KW-1133">Transmembrane helix</keyword>
<keyword evidence="1" id="KW-0472">Membrane</keyword>
<evidence type="ECO:0000313" key="3">
    <source>
        <dbReference type="EMBL" id="BBE42677.1"/>
    </source>
</evidence>
<name>A0A4P2VFB8_9ARCH</name>
<organism evidence="3 4">
    <name type="scientific">Conexivisphaera calida</name>
    <dbReference type="NCBI Taxonomy" id="1874277"/>
    <lineage>
        <taxon>Archaea</taxon>
        <taxon>Nitrososphaerota</taxon>
        <taxon>Conexivisphaeria</taxon>
        <taxon>Conexivisphaerales</taxon>
        <taxon>Conexivisphaeraceae</taxon>
        <taxon>Conexivisphaera</taxon>
    </lineage>
</organism>
<feature type="transmembrane region" description="Helical" evidence="1">
    <location>
        <begin position="128"/>
        <end position="149"/>
    </location>
</feature>
<dbReference type="KEGG" id="ccai:NAS2_1288"/>
<feature type="transmembrane region" description="Helical" evidence="1">
    <location>
        <begin position="73"/>
        <end position="97"/>
    </location>
</feature>
<reference evidence="3 4" key="1">
    <citation type="journal article" date="2019" name="ISME J.">
        <title>Isolation and characterization of a thermophilic sulfur- and iron-reducing thaumarchaeote from a terrestrial acidic hot spring.</title>
        <authorList>
            <person name="Kato S."/>
            <person name="Itoh T."/>
            <person name="Yuki M."/>
            <person name="Nagamori M."/>
            <person name="Ohnishi M."/>
            <person name="Uematsu K."/>
            <person name="Suzuki K."/>
            <person name="Takashina T."/>
            <person name="Ohkuma M."/>
        </authorList>
    </citation>
    <scope>NUCLEOTIDE SEQUENCE [LARGE SCALE GENOMIC DNA]</scope>
    <source>
        <strain evidence="3 4">NAS-02</strain>
    </source>
</reference>
<dbReference type="Proteomes" id="UP000509448">
    <property type="component" value="Chromosome"/>
</dbReference>
<dbReference type="EMBL" id="AP018732">
    <property type="protein sequence ID" value="BBE42677.1"/>
    <property type="molecule type" value="Genomic_DNA"/>
</dbReference>
<feature type="transmembrane region" description="Helical" evidence="1">
    <location>
        <begin position="104"/>
        <end position="122"/>
    </location>
</feature>
<proteinExistence type="predicted"/>
<dbReference type="AlphaFoldDB" id="A0A4P2VFB8"/>
<keyword evidence="1" id="KW-0812">Transmembrane</keyword>
<feature type="transmembrane region" description="Helical" evidence="1">
    <location>
        <begin position="45"/>
        <end position="67"/>
    </location>
</feature>
<dbReference type="GeneID" id="55585101"/>
<evidence type="ECO:0000256" key="1">
    <source>
        <dbReference type="SAM" id="Phobius"/>
    </source>
</evidence>
<gene>
    <name evidence="3" type="ORF">NAS2_1288</name>
</gene>
<accession>A0A4P2VFB8</accession>
<keyword evidence="4" id="KW-1185">Reference proteome</keyword>
<feature type="domain" description="TQO small subunit DoxD" evidence="2">
    <location>
        <begin position="14"/>
        <end position="160"/>
    </location>
</feature>
<dbReference type="OrthoDB" id="199518at2157"/>
<sequence length="173" mass="19382">MSESKVDRTQMALPILRITLGWMFFSAFLRRVVNVPAKMNPASSAYVGGKLITFIPHAWLISGVLAYTLEHPVMLYEFLVLWTALEAIFGLFMMLGFLSRFSGLALALLVWGIGLGAGWLGTTCLDEWQIAAVEGAAAIMFMFTGSRWLSIDQLIARKYPNGLRIGRWHIPLW</sequence>
<protein>
    <submittedName>
        <fullName evidence="3">Terminal quinol oxidase, subunit I</fullName>
    </submittedName>
</protein>
<dbReference type="RefSeq" id="WP_174448889.1">
    <property type="nucleotide sequence ID" value="NZ_AP018732.1"/>
</dbReference>
<evidence type="ECO:0000313" key="4">
    <source>
        <dbReference type="Proteomes" id="UP000509448"/>
    </source>
</evidence>
<evidence type="ECO:0000259" key="2">
    <source>
        <dbReference type="Pfam" id="PF04173"/>
    </source>
</evidence>
<feature type="transmembrane region" description="Helical" evidence="1">
    <location>
        <begin position="12"/>
        <end position="33"/>
    </location>
</feature>